<feature type="region of interest" description="Disordered" evidence="4">
    <location>
        <begin position="1"/>
        <end position="21"/>
    </location>
</feature>
<dbReference type="Proteomes" id="UP000449678">
    <property type="component" value="Unassembled WGS sequence"/>
</dbReference>
<dbReference type="PROSITE" id="PS51078">
    <property type="entry name" value="ICLR_ED"/>
    <property type="match status" value="1"/>
</dbReference>
<keyword evidence="1" id="KW-0805">Transcription regulation</keyword>
<dbReference type="SUPFAM" id="SSF46785">
    <property type="entry name" value="Winged helix' DNA-binding domain"/>
    <property type="match status" value="1"/>
</dbReference>
<dbReference type="InterPro" id="IPR036390">
    <property type="entry name" value="WH_DNA-bd_sf"/>
</dbReference>
<keyword evidence="2" id="KW-0238">DNA-binding</keyword>
<evidence type="ECO:0000313" key="7">
    <source>
        <dbReference type="EMBL" id="MYM33295.1"/>
    </source>
</evidence>
<dbReference type="SUPFAM" id="SSF55781">
    <property type="entry name" value="GAF domain-like"/>
    <property type="match status" value="1"/>
</dbReference>
<feature type="domain" description="IclR-ED" evidence="6">
    <location>
        <begin position="76"/>
        <end position="268"/>
    </location>
</feature>
<dbReference type="SMART" id="SM00346">
    <property type="entry name" value="HTH_ICLR"/>
    <property type="match status" value="1"/>
</dbReference>
<sequence>MKQPSHPATAVARQQQPSQNRSLERGLAILKTFRPGSDVMGNGDIADKTGLARSTVSRLTQTLVHEGMLEYDAERRGYRLGVAVLSLALAMRLSNQALQVATPLMREASEKFRVNVGLAIADGDEMVYLESIRYNRKLVLRTIVSGQRIPIELTSLGRAYLAAAPDSARTQFMQRLATRVSAKSPTVDRAALERDIEAAIASVQRHGYCAAAWQPEVVALATPITLPHGAAHILNMSTTTAEPFAEVVEQLRQPLLALRAGIEGALRR</sequence>
<dbReference type="Pfam" id="PF09339">
    <property type="entry name" value="HTH_IclR"/>
    <property type="match status" value="1"/>
</dbReference>
<feature type="domain" description="HTH iclR-type" evidence="5">
    <location>
        <begin position="20"/>
        <end position="82"/>
    </location>
</feature>
<proteinExistence type="predicted"/>
<dbReference type="InterPro" id="IPR050707">
    <property type="entry name" value="HTH_MetabolicPath_Reg"/>
</dbReference>
<feature type="compositionally biased region" description="Polar residues" evidence="4">
    <location>
        <begin position="12"/>
        <end position="21"/>
    </location>
</feature>
<evidence type="ECO:0000256" key="3">
    <source>
        <dbReference type="ARBA" id="ARBA00023163"/>
    </source>
</evidence>
<dbReference type="InterPro" id="IPR029016">
    <property type="entry name" value="GAF-like_dom_sf"/>
</dbReference>
<accession>A0ABW9V3D0</accession>
<reference evidence="7 8" key="1">
    <citation type="submission" date="2019-12" db="EMBL/GenBank/DDBJ databases">
        <title>Novel species isolated from a subtropical stream in China.</title>
        <authorList>
            <person name="Lu H."/>
        </authorList>
    </citation>
    <scope>NUCLEOTIDE SEQUENCE [LARGE SCALE GENOMIC DNA]</scope>
    <source>
        <strain evidence="7 8">FT94W</strain>
    </source>
</reference>
<dbReference type="InterPro" id="IPR005471">
    <property type="entry name" value="Tscrpt_reg_IclR_N"/>
</dbReference>
<organism evidence="7 8">
    <name type="scientific">Duganella lactea</name>
    <dbReference type="NCBI Taxonomy" id="2692173"/>
    <lineage>
        <taxon>Bacteria</taxon>
        <taxon>Pseudomonadati</taxon>
        <taxon>Pseudomonadota</taxon>
        <taxon>Betaproteobacteria</taxon>
        <taxon>Burkholderiales</taxon>
        <taxon>Oxalobacteraceae</taxon>
        <taxon>Telluria group</taxon>
        <taxon>Duganella</taxon>
    </lineage>
</organism>
<dbReference type="Gene3D" id="1.10.10.10">
    <property type="entry name" value="Winged helix-like DNA-binding domain superfamily/Winged helix DNA-binding domain"/>
    <property type="match status" value="1"/>
</dbReference>
<keyword evidence="3" id="KW-0804">Transcription</keyword>
<dbReference type="EMBL" id="WWCO01000002">
    <property type="protein sequence ID" value="MYM33295.1"/>
    <property type="molecule type" value="Genomic_DNA"/>
</dbReference>
<gene>
    <name evidence="7" type="ORF">GTP38_02935</name>
</gene>
<evidence type="ECO:0000259" key="6">
    <source>
        <dbReference type="PROSITE" id="PS51078"/>
    </source>
</evidence>
<dbReference type="RefSeq" id="WP_160988701.1">
    <property type="nucleotide sequence ID" value="NZ_WWCO01000002.1"/>
</dbReference>
<dbReference type="Gene3D" id="3.30.450.40">
    <property type="match status" value="1"/>
</dbReference>
<dbReference type="PROSITE" id="PS51077">
    <property type="entry name" value="HTH_ICLR"/>
    <property type="match status" value="1"/>
</dbReference>
<evidence type="ECO:0000313" key="8">
    <source>
        <dbReference type="Proteomes" id="UP000449678"/>
    </source>
</evidence>
<dbReference type="PANTHER" id="PTHR30136:SF33">
    <property type="entry name" value="TRANSCRIPTIONAL REGULATORY PROTEIN"/>
    <property type="match status" value="1"/>
</dbReference>
<evidence type="ECO:0000256" key="4">
    <source>
        <dbReference type="SAM" id="MobiDB-lite"/>
    </source>
</evidence>
<dbReference type="Pfam" id="PF01614">
    <property type="entry name" value="IclR_C"/>
    <property type="match status" value="1"/>
</dbReference>
<name>A0ABW9V3D0_9BURK</name>
<keyword evidence="8" id="KW-1185">Reference proteome</keyword>
<protein>
    <submittedName>
        <fullName evidence="7">Helix-turn-helix domain-containing protein</fullName>
    </submittedName>
</protein>
<evidence type="ECO:0000259" key="5">
    <source>
        <dbReference type="PROSITE" id="PS51077"/>
    </source>
</evidence>
<comment type="caution">
    <text evidence="7">The sequence shown here is derived from an EMBL/GenBank/DDBJ whole genome shotgun (WGS) entry which is preliminary data.</text>
</comment>
<dbReference type="InterPro" id="IPR036388">
    <property type="entry name" value="WH-like_DNA-bd_sf"/>
</dbReference>
<dbReference type="PANTHER" id="PTHR30136">
    <property type="entry name" value="HELIX-TURN-HELIX TRANSCRIPTIONAL REGULATOR, ICLR FAMILY"/>
    <property type="match status" value="1"/>
</dbReference>
<evidence type="ECO:0000256" key="1">
    <source>
        <dbReference type="ARBA" id="ARBA00023015"/>
    </source>
</evidence>
<evidence type="ECO:0000256" key="2">
    <source>
        <dbReference type="ARBA" id="ARBA00023125"/>
    </source>
</evidence>
<dbReference type="InterPro" id="IPR014757">
    <property type="entry name" value="Tscrpt_reg_IclR_C"/>
</dbReference>